<dbReference type="EMBL" id="FOLQ01000001">
    <property type="protein sequence ID" value="SFB96422.1"/>
    <property type="molecule type" value="Genomic_DNA"/>
</dbReference>
<evidence type="ECO:0000313" key="5">
    <source>
        <dbReference type="EMBL" id="SFB96422.1"/>
    </source>
</evidence>
<dbReference type="AlphaFoldDB" id="A0A1I1FBR3"/>
<evidence type="ECO:0000256" key="1">
    <source>
        <dbReference type="ARBA" id="ARBA00004442"/>
    </source>
</evidence>
<keyword evidence="3" id="KW-0998">Cell outer membrane</keyword>
<feature type="signal peptide" evidence="4">
    <location>
        <begin position="1"/>
        <end position="20"/>
    </location>
</feature>
<dbReference type="RefSeq" id="WP_093822593.1">
    <property type="nucleotide sequence ID" value="NZ_FOLQ01000001.1"/>
</dbReference>
<keyword evidence="2" id="KW-0472">Membrane</keyword>
<evidence type="ECO:0000256" key="2">
    <source>
        <dbReference type="ARBA" id="ARBA00023136"/>
    </source>
</evidence>
<keyword evidence="6" id="KW-1185">Reference proteome</keyword>
<accession>A0A1I1FBR3</accession>
<name>A0A1I1FBR3_9BACT</name>
<feature type="chain" id="PRO_5011663873" description="TonB dependent receptor" evidence="4">
    <location>
        <begin position="21"/>
        <end position="561"/>
    </location>
</feature>
<keyword evidence="4" id="KW-0732">Signal</keyword>
<dbReference type="Gene3D" id="2.40.170.20">
    <property type="entry name" value="TonB-dependent receptor, beta-barrel domain"/>
    <property type="match status" value="1"/>
</dbReference>
<gene>
    <name evidence="5" type="ORF">SAMN05216167_101190</name>
</gene>
<comment type="subcellular location">
    <subcellularLocation>
        <location evidence="1">Cell outer membrane</location>
    </subcellularLocation>
</comment>
<dbReference type="Proteomes" id="UP000198598">
    <property type="component" value="Unassembled WGS sequence"/>
</dbReference>
<dbReference type="SUPFAM" id="SSF56935">
    <property type="entry name" value="Porins"/>
    <property type="match status" value="1"/>
</dbReference>
<evidence type="ECO:0000256" key="3">
    <source>
        <dbReference type="ARBA" id="ARBA00023237"/>
    </source>
</evidence>
<reference evidence="5 6" key="1">
    <citation type="submission" date="2016-10" db="EMBL/GenBank/DDBJ databases">
        <authorList>
            <person name="de Groot N.N."/>
        </authorList>
    </citation>
    <scope>NUCLEOTIDE SEQUENCE [LARGE SCALE GENOMIC DNA]</scope>
    <source>
        <strain evidence="5 6">DSM 26130</strain>
    </source>
</reference>
<evidence type="ECO:0008006" key="7">
    <source>
        <dbReference type="Google" id="ProtNLM"/>
    </source>
</evidence>
<dbReference type="STRING" id="662367.SAMN05216167_101190"/>
<dbReference type="OrthoDB" id="1264254at2"/>
<dbReference type="InterPro" id="IPR036942">
    <property type="entry name" value="Beta-barrel_TonB_sf"/>
</dbReference>
<evidence type="ECO:0000256" key="4">
    <source>
        <dbReference type="SAM" id="SignalP"/>
    </source>
</evidence>
<dbReference type="GO" id="GO:0009279">
    <property type="term" value="C:cell outer membrane"/>
    <property type="evidence" value="ECO:0007669"/>
    <property type="project" value="UniProtKB-SubCell"/>
</dbReference>
<sequence length="561" mass="62366">MIVRPLLTLTLLSVSASLFAQQEPKPTRPVKEGEVDNQEITVEKSRKIVVPPANRLFNKIQSLKPSAEQRKLTYEFEDRKLTVGDPKITPNVLSPATTQPDDSPAYSNYVKLGAGNYSSFLGEGFVGVNTMPNLALEGSLRHLSSGIGPVDGKNSGQSDTRVRVTGKYLAEAFKLQADLGYDRNAYNFYGYSREYASQPTFNPDLIKQRLSTVNFKVGIENTNSDNAIDYSLKTGITSLKDLYNASETDWGTNFNASLGITDNVFALVAADAYVTQRTDGSIVDNRNLFRVKPTFKYTSSLFTITAGINAVNQTDQRQGINDTRAFPVVDIDVAPLANIHVFAGVDGDINRNTLRSLLAENKWLGPQVVLANTVKSFDIYAGSKGNVGGGFSYEGKVSYARYRNFSVFNNSMTDTTKFSVLYDGGISNVLTISGQLAYAQKDKFRSTLKIDYFSYGLDRLEAPWGRPDFTSTWSNSYILNKKLFITADLYFYQGIKNKNFASNVTYTLKPIYDANVKIDYFLGKQVSAFVSLNNIFGQNYQRYLYYQSQGLNFLGGISYSF</sequence>
<organism evidence="5 6">
    <name type="scientific">Spirosoma endophyticum</name>
    <dbReference type="NCBI Taxonomy" id="662367"/>
    <lineage>
        <taxon>Bacteria</taxon>
        <taxon>Pseudomonadati</taxon>
        <taxon>Bacteroidota</taxon>
        <taxon>Cytophagia</taxon>
        <taxon>Cytophagales</taxon>
        <taxon>Cytophagaceae</taxon>
        <taxon>Spirosoma</taxon>
    </lineage>
</organism>
<evidence type="ECO:0000313" key="6">
    <source>
        <dbReference type="Proteomes" id="UP000198598"/>
    </source>
</evidence>
<protein>
    <recommendedName>
        <fullName evidence="7">TonB dependent receptor</fullName>
    </recommendedName>
</protein>
<proteinExistence type="predicted"/>